<evidence type="ECO:0000313" key="3">
    <source>
        <dbReference type="Proteomes" id="UP001054945"/>
    </source>
</evidence>
<proteinExistence type="predicted"/>
<feature type="compositionally biased region" description="Basic residues" evidence="1">
    <location>
        <begin position="1"/>
        <end position="10"/>
    </location>
</feature>
<name>A0AAV4TIX6_CAEEX</name>
<dbReference type="EMBL" id="BPLR01011262">
    <property type="protein sequence ID" value="GIY45371.1"/>
    <property type="molecule type" value="Genomic_DNA"/>
</dbReference>
<dbReference type="Proteomes" id="UP001054945">
    <property type="component" value="Unassembled WGS sequence"/>
</dbReference>
<comment type="caution">
    <text evidence="2">The sequence shown here is derived from an EMBL/GenBank/DDBJ whole genome shotgun (WGS) entry which is preliminary data.</text>
</comment>
<dbReference type="AlphaFoldDB" id="A0AAV4TIX6"/>
<accession>A0AAV4TIX6</accession>
<evidence type="ECO:0000256" key="1">
    <source>
        <dbReference type="SAM" id="MobiDB-lite"/>
    </source>
</evidence>
<reference evidence="2 3" key="1">
    <citation type="submission" date="2021-06" db="EMBL/GenBank/DDBJ databases">
        <title>Caerostris extrusa draft genome.</title>
        <authorList>
            <person name="Kono N."/>
            <person name="Arakawa K."/>
        </authorList>
    </citation>
    <scope>NUCLEOTIDE SEQUENCE [LARGE SCALE GENOMIC DNA]</scope>
</reference>
<evidence type="ECO:0000313" key="2">
    <source>
        <dbReference type="EMBL" id="GIY45371.1"/>
    </source>
</evidence>
<sequence>MHQPQKKTTIKTKEKPLRYPFHTSIARKRKCQTSRSTLKYRPSQRPPKFLTSLQSARMKAPPPPLTINQECDRWSASPPHHDPSYFIIAGYGDAPERGGSVINGYGTPLICESGESRNSLPFLEHRGMSL</sequence>
<gene>
    <name evidence="2" type="ORF">CEXT_345101</name>
</gene>
<organism evidence="2 3">
    <name type="scientific">Caerostris extrusa</name>
    <name type="common">Bark spider</name>
    <name type="synonym">Caerostris bankana</name>
    <dbReference type="NCBI Taxonomy" id="172846"/>
    <lineage>
        <taxon>Eukaryota</taxon>
        <taxon>Metazoa</taxon>
        <taxon>Ecdysozoa</taxon>
        <taxon>Arthropoda</taxon>
        <taxon>Chelicerata</taxon>
        <taxon>Arachnida</taxon>
        <taxon>Araneae</taxon>
        <taxon>Araneomorphae</taxon>
        <taxon>Entelegynae</taxon>
        <taxon>Araneoidea</taxon>
        <taxon>Araneidae</taxon>
        <taxon>Caerostris</taxon>
    </lineage>
</organism>
<protein>
    <submittedName>
        <fullName evidence="2">Uncharacterized protein</fullName>
    </submittedName>
</protein>
<feature type="region of interest" description="Disordered" evidence="1">
    <location>
        <begin position="1"/>
        <end position="48"/>
    </location>
</feature>
<keyword evidence="3" id="KW-1185">Reference proteome</keyword>